<dbReference type="Proteomes" id="UP001472677">
    <property type="component" value="Unassembled WGS sequence"/>
</dbReference>
<gene>
    <name evidence="1" type="ORF">V6N12_000755</name>
</gene>
<sequence length="92" mass="10260">MSRLLAWSGLMESGIGACQTFTSWDTVLRIAAVKGSRYGSIADVVGWHGTIDLHFIVKSTYMARCGQESGSDHNVWRVLHRYKGLPQVKCFL</sequence>
<reference evidence="1 2" key="1">
    <citation type="journal article" date="2024" name="G3 (Bethesda)">
        <title>Genome assembly of Hibiscus sabdariffa L. provides insights into metabolisms of medicinal natural products.</title>
        <authorList>
            <person name="Kim T."/>
        </authorList>
    </citation>
    <scope>NUCLEOTIDE SEQUENCE [LARGE SCALE GENOMIC DNA]</scope>
    <source>
        <strain evidence="1">TK-2024</strain>
        <tissue evidence="1">Old leaves</tissue>
    </source>
</reference>
<name>A0ABR2BX88_9ROSI</name>
<accession>A0ABR2BX88</accession>
<protein>
    <submittedName>
        <fullName evidence="1">Uncharacterized protein</fullName>
    </submittedName>
</protein>
<proteinExistence type="predicted"/>
<organism evidence="1 2">
    <name type="scientific">Hibiscus sabdariffa</name>
    <name type="common">roselle</name>
    <dbReference type="NCBI Taxonomy" id="183260"/>
    <lineage>
        <taxon>Eukaryota</taxon>
        <taxon>Viridiplantae</taxon>
        <taxon>Streptophyta</taxon>
        <taxon>Embryophyta</taxon>
        <taxon>Tracheophyta</taxon>
        <taxon>Spermatophyta</taxon>
        <taxon>Magnoliopsida</taxon>
        <taxon>eudicotyledons</taxon>
        <taxon>Gunneridae</taxon>
        <taxon>Pentapetalae</taxon>
        <taxon>rosids</taxon>
        <taxon>malvids</taxon>
        <taxon>Malvales</taxon>
        <taxon>Malvaceae</taxon>
        <taxon>Malvoideae</taxon>
        <taxon>Hibiscus</taxon>
    </lineage>
</organism>
<keyword evidence="2" id="KW-1185">Reference proteome</keyword>
<evidence type="ECO:0000313" key="2">
    <source>
        <dbReference type="Proteomes" id="UP001472677"/>
    </source>
</evidence>
<comment type="caution">
    <text evidence="1">The sequence shown here is derived from an EMBL/GenBank/DDBJ whole genome shotgun (WGS) entry which is preliminary data.</text>
</comment>
<evidence type="ECO:0000313" key="1">
    <source>
        <dbReference type="EMBL" id="KAK8511711.1"/>
    </source>
</evidence>
<dbReference type="EMBL" id="JBBPBM010000077">
    <property type="protein sequence ID" value="KAK8511711.1"/>
    <property type="molecule type" value="Genomic_DNA"/>
</dbReference>